<proteinExistence type="predicted"/>
<accession>A0A8H6FX59</accession>
<dbReference type="EMBL" id="JACCJC010000019">
    <property type="protein sequence ID" value="KAF6236384.1"/>
    <property type="molecule type" value="Genomic_DNA"/>
</dbReference>
<sequence>MHNLLDGRSKMSPVTLDEQETLLENIWAAFERGLTKTVDEIDDGLLFFYGGVLLLIVVAKHNRAEMLNPTTVLPTIKSRNILSSSLLWRNLCYAHAREQHNE</sequence>
<evidence type="ECO:0000313" key="2">
    <source>
        <dbReference type="Proteomes" id="UP000578531"/>
    </source>
</evidence>
<dbReference type="GeneID" id="59287138"/>
<dbReference type="RefSeq" id="XP_037165730.1">
    <property type="nucleotide sequence ID" value="XM_037307392.1"/>
</dbReference>
<dbReference type="Proteomes" id="UP000578531">
    <property type="component" value="Unassembled WGS sequence"/>
</dbReference>
<keyword evidence="2" id="KW-1185">Reference proteome</keyword>
<reference evidence="1 2" key="1">
    <citation type="journal article" date="2020" name="Genomics">
        <title>Complete, high-quality genomes from long-read metagenomic sequencing of two wolf lichen thalli reveals enigmatic genome architecture.</title>
        <authorList>
            <person name="McKenzie S.K."/>
            <person name="Walston R.F."/>
            <person name="Allen J.L."/>
        </authorList>
    </citation>
    <scope>NUCLEOTIDE SEQUENCE [LARGE SCALE GENOMIC DNA]</scope>
    <source>
        <strain evidence="1">WasteWater2</strain>
    </source>
</reference>
<protein>
    <submittedName>
        <fullName evidence="1">Uncharacterized protein</fullName>
    </submittedName>
</protein>
<organism evidence="1 2">
    <name type="scientific">Letharia columbiana</name>
    <dbReference type="NCBI Taxonomy" id="112416"/>
    <lineage>
        <taxon>Eukaryota</taxon>
        <taxon>Fungi</taxon>
        <taxon>Dikarya</taxon>
        <taxon>Ascomycota</taxon>
        <taxon>Pezizomycotina</taxon>
        <taxon>Lecanoromycetes</taxon>
        <taxon>OSLEUM clade</taxon>
        <taxon>Lecanoromycetidae</taxon>
        <taxon>Lecanorales</taxon>
        <taxon>Lecanorineae</taxon>
        <taxon>Parmeliaceae</taxon>
        <taxon>Letharia</taxon>
    </lineage>
</organism>
<gene>
    <name evidence="1" type="ORF">HO173_005475</name>
</gene>
<evidence type="ECO:0000313" key="1">
    <source>
        <dbReference type="EMBL" id="KAF6236384.1"/>
    </source>
</evidence>
<name>A0A8H6FX59_9LECA</name>
<dbReference type="AlphaFoldDB" id="A0A8H6FX59"/>
<comment type="caution">
    <text evidence="1">The sequence shown here is derived from an EMBL/GenBank/DDBJ whole genome shotgun (WGS) entry which is preliminary data.</text>
</comment>